<dbReference type="EMBL" id="JAPMOS010000069">
    <property type="protein sequence ID" value="KAJ4456463.1"/>
    <property type="molecule type" value="Genomic_DNA"/>
</dbReference>
<dbReference type="Proteomes" id="UP001141327">
    <property type="component" value="Unassembled WGS sequence"/>
</dbReference>
<comment type="caution">
    <text evidence="1">The sequence shown here is derived from an EMBL/GenBank/DDBJ whole genome shotgun (WGS) entry which is preliminary data.</text>
</comment>
<evidence type="ECO:0000313" key="2">
    <source>
        <dbReference type="Proteomes" id="UP001141327"/>
    </source>
</evidence>
<reference evidence="1" key="1">
    <citation type="journal article" date="2022" name="bioRxiv">
        <title>Genomics of Preaxostyla Flagellates Illuminates Evolutionary Transitions and the Path Towards Mitochondrial Loss.</title>
        <authorList>
            <person name="Novak L.V.F."/>
            <person name="Treitli S.C."/>
            <person name="Pyrih J."/>
            <person name="Halakuc P."/>
            <person name="Pipaliya S.V."/>
            <person name="Vacek V."/>
            <person name="Brzon O."/>
            <person name="Soukal P."/>
            <person name="Eme L."/>
            <person name="Dacks J.B."/>
            <person name="Karnkowska A."/>
            <person name="Elias M."/>
            <person name="Hampl V."/>
        </authorList>
    </citation>
    <scope>NUCLEOTIDE SEQUENCE</scope>
    <source>
        <strain evidence="1">RCP-MX</strain>
    </source>
</reference>
<keyword evidence="2" id="KW-1185">Reference proteome</keyword>
<evidence type="ECO:0000313" key="1">
    <source>
        <dbReference type="EMBL" id="KAJ4456463.1"/>
    </source>
</evidence>
<sequence length="145" mass="16481">MSYIEHVPYDIHTFEIPVAPVNLHASRLSNRFSLRETLALAAQAHGFVGWIAHPKDFYLLQVAIPCEAPERLDHFQALFKKVLPTCADDLRTFRRAVTPGDTYQTPTDFFTSARRHLPLFEEEFLEILDRSCGMADWLGSGMDGS</sequence>
<proteinExistence type="predicted"/>
<name>A0ABQ8UAY4_9EUKA</name>
<accession>A0ABQ8UAY4</accession>
<organism evidence="1 2">
    <name type="scientific">Paratrimastix pyriformis</name>
    <dbReference type="NCBI Taxonomy" id="342808"/>
    <lineage>
        <taxon>Eukaryota</taxon>
        <taxon>Metamonada</taxon>
        <taxon>Preaxostyla</taxon>
        <taxon>Paratrimastigidae</taxon>
        <taxon>Paratrimastix</taxon>
    </lineage>
</organism>
<gene>
    <name evidence="1" type="ORF">PAPYR_8288</name>
</gene>
<protein>
    <submittedName>
        <fullName evidence="1">Uncharacterized protein</fullName>
    </submittedName>
</protein>